<accession>A0A0F9DB19</accession>
<organism evidence="1">
    <name type="scientific">marine sediment metagenome</name>
    <dbReference type="NCBI Taxonomy" id="412755"/>
    <lineage>
        <taxon>unclassified sequences</taxon>
        <taxon>metagenomes</taxon>
        <taxon>ecological metagenomes</taxon>
    </lineage>
</organism>
<reference evidence="1" key="1">
    <citation type="journal article" date="2015" name="Nature">
        <title>Complex archaea that bridge the gap between prokaryotes and eukaryotes.</title>
        <authorList>
            <person name="Spang A."/>
            <person name="Saw J.H."/>
            <person name="Jorgensen S.L."/>
            <person name="Zaremba-Niedzwiedzka K."/>
            <person name="Martijn J."/>
            <person name="Lind A.E."/>
            <person name="van Eijk R."/>
            <person name="Schleper C."/>
            <person name="Guy L."/>
            <person name="Ettema T.J."/>
        </authorList>
    </citation>
    <scope>NUCLEOTIDE SEQUENCE</scope>
</reference>
<gene>
    <name evidence="1" type="ORF">LCGC14_2300720</name>
</gene>
<evidence type="ECO:0000313" key="1">
    <source>
        <dbReference type="EMBL" id="KKL50911.1"/>
    </source>
</evidence>
<protein>
    <submittedName>
        <fullName evidence="1">Uncharacterized protein</fullName>
    </submittedName>
</protein>
<dbReference type="AlphaFoldDB" id="A0A0F9DB19"/>
<proteinExistence type="predicted"/>
<feature type="non-terminal residue" evidence="1">
    <location>
        <position position="1"/>
    </location>
</feature>
<name>A0A0F9DB19_9ZZZZ</name>
<sequence length="55" mass="5875">GEAPGNGSNRGWNAAGELSDEMCCSRLGWPYALLPVHYPPATDGVLVFTIRTRLG</sequence>
<dbReference type="EMBL" id="LAZR01032430">
    <property type="protein sequence ID" value="KKL50911.1"/>
    <property type="molecule type" value="Genomic_DNA"/>
</dbReference>
<comment type="caution">
    <text evidence="1">The sequence shown here is derived from an EMBL/GenBank/DDBJ whole genome shotgun (WGS) entry which is preliminary data.</text>
</comment>